<sequence length="89" mass="9842">MVLRDRREHLGSREKMESPVIQECRVLQGRSGESLTSLLMLASAHTSCVSASHRTCLNGCFSVSRFVTSDVLDVAVQATSKEARWSVVF</sequence>
<comment type="caution">
    <text evidence="1">The sequence shown here is derived from an EMBL/GenBank/DDBJ whole genome shotgun (WGS) entry which is preliminary data.</text>
</comment>
<reference evidence="1 2" key="1">
    <citation type="submission" date="2021-06" db="EMBL/GenBank/DDBJ databases">
        <authorList>
            <person name="Palmer J.M."/>
        </authorList>
    </citation>
    <scope>NUCLEOTIDE SEQUENCE [LARGE SCALE GENOMIC DNA]</scope>
    <source>
        <strain evidence="1 2">XC_2019</strain>
        <tissue evidence="1">Muscle</tissue>
    </source>
</reference>
<accession>A0ABV0S0Z9</accession>
<evidence type="ECO:0000313" key="1">
    <source>
        <dbReference type="EMBL" id="MEQ2214219.1"/>
    </source>
</evidence>
<gene>
    <name evidence="1" type="ORF">XENOCAPTIV_023438</name>
</gene>
<organism evidence="1 2">
    <name type="scientific">Xenoophorus captivus</name>
    <dbReference type="NCBI Taxonomy" id="1517983"/>
    <lineage>
        <taxon>Eukaryota</taxon>
        <taxon>Metazoa</taxon>
        <taxon>Chordata</taxon>
        <taxon>Craniata</taxon>
        <taxon>Vertebrata</taxon>
        <taxon>Euteleostomi</taxon>
        <taxon>Actinopterygii</taxon>
        <taxon>Neopterygii</taxon>
        <taxon>Teleostei</taxon>
        <taxon>Neoteleostei</taxon>
        <taxon>Acanthomorphata</taxon>
        <taxon>Ovalentaria</taxon>
        <taxon>Atherinomorphae</taxon>
        <taxon>Cyprinodontiformes</taxon>
        <taxon>Goodeidae</taxon>
        <taxon>Xenoophorus</taxon>
    </lineage>
</organism>
<name>A0ABV0S0Z9_9TELE</name>
<keyword evidence="2" id="KW-1185">Reference proteome</keyword>
<dbReference type="Proteomes" id="UP001434883">
    <property type="component" value="Unassembled WGS sequence"/>
</dbReference>
<proteinExistence type="predicted"/>
<protein>
    <submittedName>
        <fullName evidence="1">Uncharacterized protein</fullName>
    </submittedName>
</protein>
<dbReference type="EMBL" id="JAHRIN010067272">
    <property type="protein sequence ID" value="MEQ2214219.1"/>
    <property type="molecule type" value="Genomic_DNA"/>
</dbReference>
<evidence type="ECO:0000313" key="2">
    <source>
        <dbReference type="Proteomes" id="UP001434883"/>
    </source>
</evidence>